<feature type="signal peptide" evidence="8">
    <location>
        <begin position="1"/>
        <end position="20"/>
    </location>
</feature>
<feature type="chain" id="PRO_5001922831" evidence="8">
    <location>
        <begin position="21"/>
        <end position="518"/>
    </location>
</feature>
<keyword evidence="4" id="KW-0812">Transmembrane</keyword>
<evidence type="ECO:0000256" key="2">
    <source>
        <dbReference type="ARBA" id="ARBA00008163"/>
    </source>
</evidence>
<dbReference type="Proteomes" id="UP000029556">
    <property type="component" value="Unassembled WGS sequence"/>
</dbReference>
<dbReference type="OrthoDB" id="9765571at2"/>
<proteinExistence type="inferred from homology"/>
<dbReference type="GO" id="GO:0009279">
    <property type="term" value="C:cell outer membrane"/>
    <property type="evidence" value="ECO:0007669"/>
    <property type="project" value="UniProtKB-SubCell"/>
</dbReference>
<evidence type="ECO:0000256" key="8">
    <source>
        <dbReference type="SAM" id="SignalP"/>
    </source>
</evidence>
<keyword evidence="3" id="KW-1134">Transmembrane beta strand</keyword>
<dbReference type="AlphaFoldDB" id="A0A095ZGY2"/>
<dbReference type="GO" id="GO:0015483">
    <property type="term" value="F:long-chain fatty acid transporting porin activity"/>
    <property type="evidence" value="ECO:0007669"/>
    <property type="project" value="TreeGrafter"/>
</dbReference>
<dbReference type="SUPFAM" id="SSF56935">
    <property type="entry name" value="Porins"/>
    <property type="match status" value="1"/>
</dbReference>
<keyword evidence="9" id="KW-0675">Receptor</keyword>
<keyword evidence="6" id="KW-0472">Membrane</keyword>
<organism evidence="9 10">
    <name type="scientific">Hoylesella buccalis DNF00853</name>
    <dbReference type="NCBI Taxonomy" id="1401074"/>
    <lineage>
        <taxon>Bacteria</taxon>
        <taxon>Pseudomonadati</taxon>
        <taxon>Bacteroidota</taxon>
        <taxon>Bacteroidia</taxon>
        <taxon>Bacteroidales</taxon>
        <taxon>Prevotellaceae</taxon>
        <taxon>Hoylesella</taxon>
    </lineage>
</organism>
<keyword evidence="5 8" id="KW-0732">Signal</keyword>
<evidence type="ECO:0000256" key="4">
    <source>
        <dbReference type="ARBA" id="ARBA00022692"/>
    </source>
</evidence>
<comment type="caution">
    <text evidence="9">The sequence shown here is derived from an EMBL/GenBank/DDBJ whole genome shotgun (WGS) entry which is preliminary data.</text>
</comment>
<dbReference type="RefSeq" id="WP_036873847.1">
    <property type="nucleotide sequence ID" value="NZ_JRNN01000074.1"/>
</dbReference>
<evidence type="ECO:0000313" key="10">
    <source>
        <dbReference type="Proteomes" id="UP000029556"/>
    </source>
</evidence>
<evidence type="ECO:0000256" key="3">
    <source>
        <dbReference type="ARBA" id="ARBA00022452"/>
    </source>
</evidence>
<comment type="similarity">
    <text evidence="2">Belongs to the OmpP1/FadL family.</text>
</comment>
<dbReference type="EMBL" id="JRNN01000074">
    <property type="protein sequence ID" value="KGF34000.1"/>
    <property type="molecule type" value="Genomic_DNA"/>
</dbReference>
<evidence type="ECO:0000256" key="7">
    <source>
        <dbReference type="ARBA" id="ARBA00023237"/>
    </source>
</evidence>
<keyword evidence="7" id="KW-0998">Cell outer membrane</keyword>
<gene>
    <name evidence="9" type="ORF">HMPREF2137_09395</name>
</gene>
<accession>A0A095ZGY2</accession>
<evidence type="ECO:0000313" key="9">
    <source>
        <dbReference type="EMBL" id="KGF34000.1"/>
    </source>
</evidence>
<protein>
    <submittedName>
        <fullName evidence="9">Hemin receptor</fullName>
    </submittedName>
</protein>
<reference evidence="9 10" key="1">
    <citation type="submission" date="2014-07" db="EMBL/GenBank/DDBJ databases">
        <authorList>
            <person name="McCorrison J."/>
            <person name="Sanka R."/>
            <person name="Torralba M."/>
            <person name="Gillis M."/>
            <person name="Haft D.H."/>
            <person name="Methe B."/>
            <person name="Sutton G."/>
            <person name="Nelson K.E."/>
        </authorList>
    </citation>
    <scope>NUCLEOTIDE SEQUENCE [LARGE SCALE GENOMIC DNA]</scope>
    <source>
        <strain evidence="9 10">DNF00853</strain>
    </source>
</reference>
<name>A0A095ZGY2_9BACT</name>
<evidence type="ECO:0000256" key="1">
    <source>
        <dbReference type="ARBA" id="ARBA00004571"/>
    </source>
</evidence>
<comment type="subcellular location">
    <subcellularLocation>
        <location evidence="1">Cell outer membrane</location>
        <topology evidence="1">Multi-pass membrane protein</topology>
    </subcellularLocation>
</comment>
<dbReference type="PANTHER" id="PTHR35093">
    <property type="entry name" value="OUTER MEMBRANE PROTEIN NMB0088-RELATED"/>
    <property type="match status" value="1"/>
</dbReference>
<dbReference type="InterPro" id="IPR005017">
    <property type="entry name" value="OMPP1/FadL/TodX"/>
</dbReference>
<sequence length="518" mass="57327">MKTKYCLMAVMTFISASLTAQETYQDTKLIDNDLNGTARYVGMGGALEALGADISTISTNPAGIGLFRSGQVTVSGGLVAQQGVTTTPSFNNIHTSINGNKTNASFDQIGLVYSMRTGWNEYVNIAFNYHKSRNFDQILTAANTLSHASQNKLSAMKYPYANDYNWNGVDANYASLMAPIKDSNGKQTGMDYLDGTAYVFGQYQTGYIGEYSLNLSGNFDNRVYLGLTFGLHDVNYRSNSYYTENLELNKVMGMWEDLRIDGTGVDLKAGAIFLPIENSPFRIGAYVHTPTLYNLYLRGANDMTMGAGLDRVDKGHSSDYHFKVRTPLKFGLSLGHTIGRELALGATYEYADYGTIDNRVNNGGYYDPVDGGYYDDSYSDGGMNDHTKATLKGVSTVKLGVEYKPYPSWAVRLGYNYLSPMFSKDGYRDGSISSPGNAYATSTDYTNWESTNRITCGLGCSVKKFFVDLAYQYTQTNGDFYPFMSYRSKTNKQEDCIADAVSVSNKRHQLLITLGYRF</sequence>
<evidence type="ECO:0000256" key="6">
    <source>
        <dbReference type="ARBA" id="ARBA00023136"/>
    </source>
</evidence>
<dbReference type="Gene3D" id="2.40.160.60">
    <property type="entry name" value="Outer membrane protein transport protein (OMPP1/FadL/TodX)"/>
    <property type="match status" value="1"/>
</dbReference>
<dbReference type="PANTHER" id="PTHR35093:SF8">
    <property type="entry name" value="OUTER MEMBRANE PROTEIN NMB0088-RELATED"/>
    <property type="match status" value="1"/>
</dbReference>
<evidence type="ECO:0000256" key="5">
    <source>
        <dbReference type="ARBA" id="ARBA00022729"/>
    </source>
</evidence>